<dbReference type="Gene3D" id="3.40.50.1820">
    <property type="entry name" value="alpha/beta hydrolase"/>
    <property type="match status" value="1"/>
</dbReference>
<dbReference type="InterPro" id="IPR029058">
    <property type="entry name" value="AB_hydrolase_fold"/>
</dbReference>
<dbReference type="Pfam" id="PF03959">
    <property type="entry name" value="FSH1"/>
    <property type="match status" value="1"/>
</dbReference>
<dbReference type="Proteomes" id="UP000813461">
    <property type="component" value="Unassembled WGS sequence"/>
</dbReference>
<dbReference type="GO" id="GO:0019748">
    <property type="term" value="P:secondary metabolic process"/>
    <property type="evidence" value="ECO:0007669"/>
    <property type="project" value="TreeGrafter"/>
</dbReference>
<dbReference type="InterPro" id="IPR050593">
    <property type="entry name" value="LovG"/>
</dbReference>
<dbReference type="EMBL" id="JAGMVJ010000015">
    <property type="protein sequence ID" value="KAH7080818.1"/>
    <property type="molecule type" value="Genomic_DNA"/>
</dbReference>
<comment type="caution">
    <text evidence="3">The sequence shown here is derived from an EMBL/GenBank/DDBJ whole genome shotgun (WGS) entry which is preliminary data.</text>
</comment>
<dbReference type="PANTHER" id="PTHR48070:SF4">
    <property type="entry name" value="ESTERASE ALNB"/>
    <property type="match status" value="1"/>
</dbReference>
<sequence length="283" mass="31182">MRVLCLHGVGSSGSICETQLRPFLQATDFTYEFVFVDGAVSSPRGPGVSTEFEGPFFSHTAGYSPAEMTDAFKHLEDTIEELGPFDGVLGFSQGAALTIAYMHRQQELQNKVPFGFALCLSSVLPCSADQMYLQGTIQTLSDRRLVTMGPAALASPLSGEEHVFLNLLMRTIIPAKENRAMLPDIDLNHYTDGDGRNAPRLMHPQLLKERIRIPTVHVTGKRDFDFMRSMSEVALGLCDAKMVKKLQHSGGHQPPQKAAEVQALIRAMEWAARQARKAQGLHL</sequence>
<dbReference type="GO" id="GO:0005634">
    <property type="term" value="C:nucleus"/>
    <property type="evidence" value="ECO:0007669"/>
    <property type="project" value="TreeGrafter"/>
</dbReference>
<dbReference type="AlphaFoldDB" id="A0A8K0VVH5"/>
<dbReference type="InterPro" id="IPR005645">
    <property type="entry name" value="FSH-like_dom"/>
</dbReference>
<gene>
    <name evidence="3" type="ORF">FB567DRAFT_551613</name>
</gene>
<evidence type="ECO:0000313" key="4">
    <source>
        <dbReference type="Proteomes" id="UP000813461"/>
    </source>
</evidence>
<dbReference type="GO" id="GO:0005737">
    <property type="term" value="C:cytoplasm"/>
    <property type="evidence" value="ECO:0007669"/>
    <property type="project" value="TreeGrafter"/>
</dbReference>
<proteinExistence type="predicted"/>
<name>A0A8K0VVH5_9PLEO</name>
<dbReference type="SUPFAM" id="SSF53474">
    <property type="entry name" value="alpha/beta-Hydrolases"/>
    <property type="match status" value="1"/>
</dbReference>
<reference evidence="3" key="1">
    <citation type="journal article" date="2021" name="Nat. Commun.">
        <title>Genetic determinants of endophytism in the Arabidopsis root mycobiome.</title>
        <authorList>
            <person name="Mesny F."/>
            <person name="Miyauchi S."/>
            <person name="Thiergart T."/>
            <person name="Pickel B."/>
            <person name="Atanasova L."/>
            <person name="Karlsson M."/>
            <person name="Huettel B."/>
            <person name="Barry K.W."/>
            <person name="Haridas S."/>
            <person name="Chen C."/>
            <person name="Bauer D."/>
            <person name="Andreopoulos W."/>
            <person name="Pangilinan J."/>
            <person name="LaButti K."/>
            <person name="Riley R."/>
            <person name="Lipzen A."/>
            <person name="Clum A."/>
            <person name="Drula E."/>
            <person name="Henrissat B."/>
            <person name="Kohler A."/>
            <person name="Grigoriev I.V."/>
            <person name="Martin F.M."/>
            <person name="Hacquard S."/>
        </authorList>
    </citation>
    <scope>NUCLEOTIDE SEQUENCE</scope>
    <source>
        <strain evidence="3">MPI-SDFR-AT-0120</strain>
    </source>
</reference>
<accession>A0A8K0VVH5</accession>
<protein>
    <submittedName>
        <fullName evidence="3">DUF341 domain protein</fullName>
    </submittedName>
</protein>
<dbReference type="OrthoDB" id="2094269at2759"/>
<dbReference type="GO" id="GO:0016787">
    <property type="term" value="F:hydrolase activity"/>
    <property type="evidence" value="ECO:0007669"/>
    <property type="project" value="UniProtKB-KW"/>
</dbReference>
<keyword evidence="4" id="KW-1185">Reference proteome</keyword>
<dbReference type="PANTHER" id="PTHR48070">
    <property type="entry name" value="ESTERASE OVCA2"/>
    <property type="match status" value="1"/>
</dbReference>
<feature type="domain" description="Serine hydrolase" evidence="2">
    <location>
        <begin position="1"/>
        <end position="263"/>
    </location>
</feature>
<evidence type="ECO:0000256" key="1">
    <source>
        <dbReference type="ARBA" id="ARBA00022801"/>
    </source>
</evidence>
<keyword evidence="1" id="KW-0378">Hydrolase</keyword>
<evidence type="ECO:0000259" key="2">
    <source>
        <dbReference type="Pfam" id="PF03959"/>
    </source>
</evidence>
<evidence type="ECO:0000313" key="3">
    <source>
        <dbReference type="EMBL" id="KAH7080818.1"/>
    </source>
</evidence>
<organism evidence="3 4">
    <name type="scientific">Paraphoma chrysanthemicola</name>
    <dbReference type="NCBI Taxonomy" id="798071"/>
    <lineage>
        <taxon>Eukaryota</taxon>
        <taxon>Fungi</taxon>
        <taxon>Dikarya</taxon>
        <taxon>Ascomycota</taxon>
        <taxon>Pezizomycotina</taxon>
        <taxon>Dothideomycetes</taxon>
        <taxon>Pleosporomycetidae</taxon>
        <taxon>Pleosporales</taxon>
        <taxon>Pleosporineae</taxon>
        <taxon>Phaeosphaeriaceae</taxon>
        <taxon>Paraphoma</taxon>
    </lineage>
</organism>